<dbReference type="InterPro" id="IPR036852">
    <property type="entry name" value="Peptidase_S8/S53_dom_sf"/>
</dbReference>
<evidence type="ECO:0000259" key="9">
    <source>
        <dbReference type="Pfam" id="PF17766"/>
    </source>
</evidence>
<evidence type="ECO:0000256" key="4">
    <source>
        <dbReference type="ARBA" id="ARBA00022801"/>
    </source>
</evidence>
<dbReference type="AlphaFoldDB" id="A0AAD4PEH7"/>
<dbReference type="Gene3D" id="3.40.50.200">
    <property type="entry name" value="Peptidase S8/S53 domain"/>
    <property type="match status" value="1"/>
</dbReference>
<dbReference type="PANTHER" id="PTHR10795">
    <property type="entry name" value="PROPROTEIN CONVERTASE SUBTILISIN/KEXIN"/>
    <property type="match status" value="1"/>
</dbReference>
<dbReference type="SUPFAM" id="SSF52743">
    <property type="entry name" value="Subtilisin-like"/>
    <property type="match status" value="1"/>
</dbReference>
<evidence type="ECO:0000256" key="7">
    <source>
        <dbReference type="SAM" id="SignalP"/>
    </source>
</evidence>
<evidence type="ECO:0000256" key="1">
    <source>
        <dbReference type="ARBA" id="ARBA00011073"/>
    </source>
</evidence>
<organism evidence="10 11">
    <name type="scientific">Perilla frutescens var. hirtella</name>
    <name type="common">Perilla citriodora</name>
    <name type="synonym">Perilla setoyensis</name>
    <dbReference type="NCBI Taxonomy" id="608512"/>
    <lineage>
        <taxon>Eukaryota</taxon>
        <taxon>Viridiplantae</taxon>
        <taxon>Streptophyta</taxon>
        <taxon>Embryophyta</taxon>
        <taxon>Tracheophyta</taxon>
        <taxon>Spermatophyta</taxon>
        <taxon>Magnoliopsida</taxon>
        <taxon>eudicotyledons</taxon>
        <taxon>Gunneridae</taxon>
        <taxon>Pentapetalae</taxon>
        <taxon>asterids</taxon>
        <taxon>lamiids</taxon>
        <taxon>Lamiales</taxon>
        <taxon>Lamiaceae</taxon>
        <taxon>Nepetoideae</taxon>
        <taxon>Elsholtzieae</taxon>
        <taxon>Perilla</taxon>
    </lineage>
</organism>
<comment type="similarity">
    <text evidence="1 6">Belongs to the peptidase S8 family.</text>
</comment>
<dbReference type="PROSITE" id="PS51892">
    <property type="entry name" value="SUBTILASE"/>
    <property type="match status" value="1"/>
</dbReference>
<dbReference type="InterPro" id="IPR045051">
    <property type="entry name" value="SBT"/>
</dbReference>
<dbReference type="Proteomes" id="UP001190926">
    <property type="component" value="Unassembled WGS sequence"/>
</dbReference>
<sequence>MALGVVILAAFNPQITATTIGRNIDLSSDYNLLSGTSIACPHISGTAALLKAAHPDWSPSAIQSAMMTTANLLDNINRPIREQDNTVANLLGIGSGVVDPNRALDPGLVYDASVQNMVNLVCSMNFTHNQTQTIIRSSYNCSNPNSDLNYPSFVALIRAAEIGRMVTRRFERVVTNVGQGAATYKVMLQVPVNTTARVKPQTLVFRKKYEKLSYSLTIRYKADIEIQHREGAVIWIDETGKYRVRSPIMVSAVADNFEE</sequence>
<keyword evidence="4" id="KW-0378">Hydrolase</keyword>
<keyword evidence="11" id="KW-1185">Reference proteome</keyword>
<gene>
    <name evidence="10" type="ORF">C2S53_019929</name>
</gene>
<dbReference type="Gene3D" id="2.60.40.2310">
    <property type="match status" value="1"/>
</dbReference>
<evidence type="ECO:0000256" key="5">
    <source>
        <dbReference type="ARBA" id="ARBA00022825"/>
    </source>
</evidence>
<dbReference type="EMBL" id="SDAM02000026">
    <property type="protein sequence ID" value="KAH6836155.1"/>
    <property type="molecule type" value="Genomic_DNA"/>
</dbReference>
<keyword evidence="2" id="KW-0645">Protease</keyword>
<evidence type="ECO:0000313" key="11">
    <source>
        <dbReference type="Proteomes" id="UP001190926"/>
    </source>
</evidence>
<dbReference type="InterPro" id="IPR000209">
    <property type="entry name" value="Peptidase_S8/S53_dom"/>
</dbReference>
<accession>A0AAD4PEH7</accession>
<dbReference type="GO" id="GO:0004252">
    <property type="term" value="F:serine-type endopeptidase activity"/>
    <property type="evidence" value="ECO:0007669"/>
    <property type="project" value="InterPro"/>
</dbReference>
<dbReference type="GO" id="GO:0006508">
    <property type="term" value="P:proteolysis"/>
    <property type="evidence" value="ECO:0007669"/>
    <property type="project" value="UniProtKB-KW"/>
</dbReference>
<comment type="caution">
    <text evidence="6">Lacks conserved residue(s) required for the propagation of feature annotation.</text>
</comment>
<dbReference type="InterPro" id="IPR041469">
    <property type="entry name" value="Subtilisin-like_FN3"/>
</dbReference>
<dbReference type="Pfam" id="PF00082">
    <property type="entry name" value="Peptidase_S8"/>
    <property type="match status" value="1"/>
</dbReference>
<comment type="caution">
    <text evidence="10">The sequence shown here is derived from an EMBL/GenBank/DDBJ whole genome shotgun (WGS) entry which is preliminary data.</text>
</comment>
<evidence type="ECO:0000256" key="3">
    <source>
        <dbReference type="ARBA" id="ARBA00022729"/>
    </source>
</evidence>
<reference evidence="10 11" key="1">
    <citation type="journal article" date="2021" name="Nat. Commun.">
        <title>Incipient diploidization of the medicinal plant Perilla within 10,000 years.</title>
        <authorList>
            <person name="Zhang Y."/>
            <person name="Shen Q."/>
            <person name="Leng L."/>
            <person name="Zhang D."/>
            <person name="Chen S."/>
            <person name="Shi Y."/>
            <person name="Ning Z."/>
            <person name="Chen S."/>
        </authorList>
    </citation>
    <scope>NUCLEOTIDE SEQUENCE [LARGE SCALE GENOMIC DNA]</scope>
    <source>
        <strain evidence="11">cv. PC099</strain>
    </source>
</reference>
<dbReference type="Pfam" id="PF17766">
    <property type="entry name" value="fn3_6"/>
    <property type="match status" value="1"/>
</dbReference>
<feature type="domain" description="Subtilisin-like protease fibronectin type-III" evidence="9">
    <location>
        <begin position="147"/>
        <end position="250"/>
    </location>
</feature>
<dbReference type="PROSITE" id="PS00138">
    <property type="entry name" value="SUBTILASE_SER"/>
    <property type="match status" value="1"/>
</dbReference>
<protein>
    <submittedName>
        <fullName evidence="10">Uncharacterized protein</fullName>
    </submittedName>
</protein>
<evidence type="ECO:0000256" key="2">
    <source>
        <dbReference type="ARBA" id="ARBA00022670"/>
    </source>
</evidence>
<feature type="chain" id="PRO_5042238761" evidence="7">
    <location>
        <begin position="18"/>
        <end position="259"/>
    </location>
</feature>
<keyword evidence="5" id="KW-0720">Serine protease</keyword>
<evidence type="ECO:0000259" key="8">
    <source>
        <dbReference type="Pfam" id="PF00082"/>
    </source>
</evidence>
<feature type="domain" description="Peptidase S8/S53" evidence="8">
    <location>
        <begin position="28"/>
        <end position="94"/>
    </location>
</feature>
<evidence type="ECO:0000313" key="10">
    <source>
        <dbReference type="EMBL" id="KAH6836155.1"/>
    </source>
</evidence>
<name>A0AAD4PEH7_PERFH</name>
<proteinExistence type="inferred from homology"/>
<evidence type="ECO:0000256" key="6">
    <source>
        <dbReference type="PROSITE-ProRule" id="PRU01240"/>
    </source>
</evidence>
<keyword evidence="3 7" id="KW-0732">Signal</keyword>
<feature type="signal peptide" evidence="7">
    <location>
        <begin position="1"/>
        <end position="17"/>
    </location>
</feature>
<dbReference type="InterPro" id="IPR023828">
    <property type="entry name" value="Peptidase_S8_Ser-AS"/>
</dbReference>